<evidence type="ECO:0000259" key="6">
    <source>
        <dbReference type="SMART" id="SM00563"/>
    </source>
</evidence>
<dbReference type="CDD" id="cd07989">
    <property type="entry name" value="LPLAT_AGPAT-like"/>
    <property type="match status" value="1"/>
</dbReference>
<comment type="similarity">
    <text evidence="1 4">Belongs to the 1-acyl-sn-glycerol-3-phosphate acyltransferase family.</text>
</comment>
<proteinExistence type="inferred from homology"/>
<evidence type="ECO:0000313" key="8">
    <source>
        <dbReference type="Proteomes" id="UP000809273"/>
    </source>
</evidence>
<evidence type="ECO:0000256" key="2">
    <source>
        <dbReference type="ARBA" id="ARBA00022679"/>
    </source>
</evidence>
<dbReference type="PANTHER" id="PTHR10434:SF66">
    <property type="entry name" value="PHOSPHOLIPID_GLYCEROL ACYLTRANSFERASE DOMAIN-CONTAINING PROTEIN"/>
    <property type="match status" value="1"/>
</dbReference>
<comment type="domain">
    <text evidence="4">The HXXXXD motif is essential for acyltransferase activity and may constitute the binding site for the phosphate moiety of the glycerol-3-phosphate.</text>
</comment>
<dbReference type="NCBIfam" id="TIGR00530">
    <property type="entry name" value="AGP_acyltrn"/>
    <property type="match status" value="1"/>
</dbReference>
<dbReference type="SMART" id="SM00563">
    <property type="entry name" value="PlsC"/>
    <property type="match status" value="1"/>
</dbReference>
<keyword evidence="5" id="KW-1133">Transmembrane helix</keyword>
<dbReference type="SUPFAM" id="SSF69593">
    <property type="entry name" value="Glycerol-3-phosphate (1)-acyltransferase"/>
    <property type="match status" value="1"/>
</dbReference>
<comment type="catalytic activity">
    <reaction evidence="4">
        <text>a 1-acyl-sn-glycero-3-phosphate + an acyl-CoA = a 1,2-diacyl-sn-glycero-3-phosphate + CoA</text>
        <dbReference type="Rhea" id="RHEA:19709"/>
        <dbReference type="ChEBI" id="CHEBI:57287"/>
        <dbReference type="ChEBI" id="CHEBI:57970"/>
        <dbReference type="ChEBI" id="CHEBI:58342"/>
        <dbReference type="ChEBI" id="CHEBI:58608"/>
        <dbReference type="EC" id="2.3.1.51"/>
    </reaction>
</comment>
<dbReference type="GO" id="GO:0006654">
    <property type="term" value="P:phosphatidic acid biosynthetic process"/>
    <property type="evidence" value="ECO:0007669"/>
    <property type="project" value="TreeGrafter"/>
</dbReference>
<reference evidence="7" key="1">
    <citation type="journal article" date="2021" name="Environ. Microbiol.">
        <title>Genomic characterization of three novel Desulfobacterota classes expand the metabolic and phylogenetic diversity of the phylum.</title>
        <authorList>
            <person name="Murphy C.L."/>
            <person name="Biggerstaff J."/>
            <person name="Eichhorn A."/>
            <person name="Ewing E."/>
            <person name="Shahan R."/>
            <person name="Soriano D."/>
            <person name="Stewart S."/>
            <person name="VanMol K."/>
            <person name="Walker R."/>
            <person name="Walters P."/>
            <person name="Elshahed M.S."/>
            <person name="Youssef N.H."/>
        </authorList>
    </citation>
    <scope>NUCLEOTIDE SEQUENCE</scope>
    <source>
        <strain evidence="7">Zod_Metabat.24</strain>
    </source>
</reference>
<keyword evidence="2 4" id="KW-0808">Transferase</keyword>
<keyword evidence="4" id="KW-1208">Phospholipid metabolism</keyword>
<keyword evidence="3 4" id="KW-0012">Acyltransferase</keyword>
<dbReference type="AlphaFoldDB" id="A0A9D8KEI5"/>
<dbReference type="EMBL" id="JAFGIX010000026">
    <property type="protein sequence ID" value="MBN1572594.1"/>
    <property type="molecule type" value="Genomic_DNA"/>
</dbReference>
<evidence type="ECO:0000256" key="5">
    <source>
        <dbReference type="SAM" id="Phobius"/>
    </source>
</evidence>
<dbReference type="GO" id="GO:0003841">
    <property type="term" value="F:1-acylglycerol-3-phosphate O-acyltransferase activity"/>
    <property type="evidence" value="ECO:0007669"/>
    <property type="project" value="UniProtKB-UniRule"/>
</dbReference>
<dbReference type="InterPro" id="IPR002123">
    <property type="entry name" value="Plipid/glycerol_acylTrfase"/>
</dbReference>
<dbReference type="InterPro" id="IPR004552">
    <property type="entry name" value="AGP_acyltrans"/>
</dbReference>
<dbReference type="EC" id="2.3.1.51" evidence="4"/>
<keyword evidence="4" id="KW-0594">Phospholipid biosynthesis</keyword>
<keyword evidence="4" id="KW-0443">Lipid metabolism</keyword>
<reference evidence="7" key="2">
    <citation type="submission" date="2021-01" db="EMBL/GenBank/DDBJ databases">
        <authorList>
            <person name="Hahn C.R."/>
            <person name="Youssef N.H."/>
            <person name="Elshahed M."/>
        </authorList>
    </citation>
    <scope>NUCLEOTIDE SEQUENCE</scope>
    <source>
        <strain evidence="7">Zod_Metabat.24</strain>
    </source>
</reference>
<evidence type="ECO:0000256" key="1">
    <source>
        <dbReference type="ARBA" id="ARBA00008655"/>
    </source>
</evidence>
<accession>A0A9D8KEI5</accession>
<keyword evidence="5" id="KW-0472">Membrane</keyword>
<gene>
    <name evidence="7" type="ORF">JW984_05285</name>
</gene>
<name>A0A9D8KEI5_9DELT</name>
<dbReference type="Pfam" id="PF01553">
    <property type="entry name" value="Acyltransferase"/>
    <property type="match status" value="1"/>
</dbReference>
<dbReference type="PANTHER" id="PTHR10434">
    <property type="entry name" value="1-ACYL-SN-GLYCEROL-3-PHOSPHATE ACYLTRANSFERASE"/>
    <property type="match status" value="1"/>
</dbReference>
<sequence>MKKLFYNYIFPFYLPVVVLVTGLTTAFFGAIVIIIGFIPGLDTNNNFGYQIGKFWAWLNLKVTGTRLKVRGMDKIDRKRSYVVMSNHQSHFDVWAIISRLPLSLRWVMKIELRAVPVFGIGCEKLGQIYVDRSNSEKARESLEAAKSKIEAGASVVFFPEGTRSNDGKLLTFKKGGFHMALGTGTPILPITVNGGRFALPKGYPFMMKPGKMEIIVHDPIEVEGLGFADIDTLMKKVREVIEGGLDLEYGRIL</sequence>
<dbReference type="GO" id="GO:0016020">
    <property type="term" value="C:membrane"/>
    <property type="evidence" value="ECO:0007669"/>
    <property type="project" value="InterPro"/>
</dbReference>
<comment type="caution">
    <text evidence="7">The sequence shown here is derived from an EMBL/GenBank/DDBJ whole genome shotgun (WGS) entry which is preliminary data.</text>
</comment>
<evidence type="ECO:0000313" key="7">
    <source>
        <dbReference type="EMBL" id="MBN1572594.1"/>
    </source>
</evidence>
<keyword evidence="4" id="KW-0444">Lipid biosynthesis</keyword>
<feature type="domain" description="Phospholipid/glycerol acyltransferase" evidence="6">
    <location>
        <begin position="81"/>
        <end position="195"/>
    </location>
</feature>
<organism evidence="7 8">
    <name type="scientific">Candidatus Zymogenus saltonus</name>
    <dbReference type="NCBI Taxonomy" id="2844893"/>
    <lineage>
        <taxon>Bacteria</taxon>
        <taxon>Deltaproteobacteria</taxon>
        <taxon>Candidatus Zymogenia</taxon>
        <taxon>Candidatus Zymogeniales</taxon>
        <taxon>Candidatus Zymogenaceae</taxon>
        <taxon>Candidatus Zymogenus</taxon>
    </lineage>
</organism>
<evidence type="ECO:0000256" key="4">
    <source>
        <dbReference type="RuleBase" id="RU361267"/>
    </source>
</evidence>
<evidence type="ECO:0000256" key="3">
    <source>
        <dbReference type="ARBA" id="ARBA00023315"/>
    </source>
</evidence>
<protein>
    <recommendedName>
        <fullName evidence="4">1-acyl-sn-glycerol-3-phosphate acyltransferase</fullName>
        <ecNumber evidence="4">2.3.1.51</ecNumber>
    </recommendedName>
</protein>
<keyword evidence="5" id="KW-0812">Transmembrane</keyword>
<dbReference type="Proteomes" id="UP000809273">
    <property type="component" value="Unassembled WGS sequence"/>
</dbReference>
<feature type="transmembrane region" description="Helical" evidence="5">
    <location>
        <begin position="12"/>
        <end position="38"/>
    </location>
</feature>